<keyword evidence="1" id="KW-1133">Transmembrane helix</keyword>
<feature type="transmembrane region" description="Helical" evidence="1">
    <location>
        <begin position="160"/>
        <end position="178"/>
    </location>
</feature>
<organism evidence="2 3">
    <name type="scientific">Enterococcus dispar ATCC 51266</name>
    <dbReference type="NCBI Taxonomy" id="1139219"/>
    <lineage>
        <taxon>Bacteria</taxon>
        <taxon>Bacillati</taxon>
        <taxon>Bacillota</taxon>
        <taxon>Bacilli</taxon>
        <taxon>Lactobacillales</taxon>
        <taxon>Enterococcaceae</taxon>
        <taxon>Enterococcus</taxon>
    </lineage>
</organism>
<proteinExistence type="predicted"/>
<keyword evidence="3" id="KW-1185">Reference proteome</keyword>
<feature type="transmembrane region" description="Helical" evidence="1">
    <location>
        <begin position="12"/>
        <end position="33"/>
    </location>
</feature>
<feature type="transmembrane region" description="Helical" evidence="1">
    <location>
        <begin position="360"/>
        <end position="385"/>
    </location>
</feature>
<dbReference type="HOGENOM" id="CLU_058395_0_0_9"/>
<dbReference type="eggNOG" id="ENOG502ZDT6">
    <property type="taxonomic scope" value="Bacteria"/>
</dbReference>
<dbReference type="AlphaFoldDB" id="S1N950"/>
<dbReference type="OrthoDB" id="2199746at2"/>
<dbReference type="RefSeq" id="WP_016171539.1">
    <property type="nucleotide sequence ID" value="NZ_ASWK01000001.1"/>
</dbReference>
<evidence type="ECO:0000313" key="3">
    <source>
        <dbReference type="Proteomes" id="UP000014127"/>
    </source>
</evidence>
<reference evidence="2 3" key="1">
    <citation type="submission" date="2013-03" db="EMBL/GenBank/DDBJ databases">
        <title>The Genome Sequence of Enterococcus dispar ATCC_51266 (Illumina only assembly).</title>
        <authorList>
            <consortium name="The Broad Institute Genomics Platform"/>
            <consortium name="The Broad Institute Genome Sequencing Center for Infectious Disease"/>
            <person name="Earl A."/>
            <person name="Russ C."/>
            <person name="Gilmore M."/>
            <person name="Surin D."/>
            <person name="Walker B."/>
            <person name="Young S."/>
            <person name="Zeng Q."/>
            <person name="Gargeya S."/>
            <person name="Fitzgerald M."/>
            <person name="Haas B."/>
            <person name="Abouelleil A."/>
            <person name="Allen A.W."/>
            <person name="Alvarado L."/>
            <person name="Arachchi H.M."/>
            <person name="Berlin A.M."/>
            <person name="Chapman S.B."/>
            <person name="Gainer-Dewar J."/>
            <person name="Goldberg J."/>
            <person name="Griggs A."/>
            <person name="Gujja S."/>
            <person name="Hansen M."/>
            <person name="Howarth C."/>
            <person name="Imamovic A."/>
            <person name="Ireland A."/>
            <person name="Larimer J."/>
            <person name="McCowan C."/>
            <person name="Murphy C."/>
            <person name="Pearson M."/>
            <person name="Poon T.W."/>
            <person name="Priest M."/>
            <person name="Roberts A."/>
            <person name="Saif S."/>
            <person name="Shea T."/>
            <person name="Sisk P."/>
            <person name="Sykes S."/>
            <person name="Wortman J."/>
            <person name="Nusbaum C."/>
            <person name="Birren B."/>
        </authorList>
    </citation>
    <scope>NUCLEOTIDE SEQUENCE [LARGE SCALE GENOMIC DNA]</scope>
    <source>
        <strain evidence="2 3">ATCC 51266</strain>
    </source>
</reference>
<feature type="transmembrane region" description="Helical" evidence="1">
    <location>
        <begin position="198"/>
        <end position="219"/>
    </location>
</feature>
<dbReference type="Proteomes" id="UP000014127">
    <property type="component" value="Unassembled WGS sequence"/>
</dbReference>
<feature type="transmembrane region" description="Helical" evidence="1">
    <location>
        <begin position="321"/>
        <end position="340"/>
    </location>
</feature>
<feature type="transmembrane region" description="Helical" evidence="1">
    <location>
        <begin position="280"/>
        <end position="300"/>
    </location>
</feature>
<sequence length="406" mass="47314">MLKQIYLKRYGKALIAFALVIFGIHFLNAFSAVSSWQSQNNYLHSKEFKAEYDNHSEGFTYWNSEKNQDIPYASRQDYITDQLYFYRDNYQAQQISNKRYQSYNPNATYFGQTGQGYALLSLLLVGLSGFLIFFIDEKTAFNRFLFSLPQKRSQLFSEKLVYVALPILGSLLLSQLFYICYLKMGIPAPYLNVTWGQLLQSAASSFTLNVLLFTCSMFIGSMVGNLVFGPLTWVGFVFFASFLPSAWNSFLNLFNRQNANPFSFNPENLFIYTLGKTGGYWWMIPIFLVLIFLFLGWTARKYLTLSLENDGDYLLHQNARWPIWSLMWVFMSFIILNAFTNTWQLYFILKDSQEAVSFTQTILSTLVTIAIIGILLFLLVFFSSIKTKWEIYRTKKQDLRMNDFSH</sequence>
<evidence type="ECO:0000256" key="1">
    <source>
        <dbReference type="SAM" id="Phobius"/>
    </source>
</evidence>
<evidence type="ECO:0008006" key="4">
    <source>
        <dbReference type="Google" id="ProtNLM"/>
    </source>
</evidence>
<accession>S1N950</accession>
<keyword evidence="1" id="KW-0812">Transmembrane</keyword>
<feature type="transmembrane region" description="Helical" evidence="1">
    <location>
        <begin position="226"/>
        <end position="247"/>
    </location>
</feature>
<dbReference type="EMBL" id="AHYR01000002">
    <property type="protein sequence ID" value="EOT43756.1"/>
    <property type="molecule type" value="Genomic_DNA"/>
</dbReference>
<dbReference type="STRING" id="44009.RV01_GL001159"/>
<keyword evidence="1" id="KW-0472">Membrane</keyword>
<dbReference type="PATRIC" id="fig|1139219.3.peg.306"/>
<comment type="caution">
    <text evidence="2">The sequence shown here is derived from an EMBL/GenBank/DDBJ whole genome shotgun (WGS) entry which is preliminary data.</text>
</comment>
<name>S1N950_9ENTE</name>
<feature type="transmembrane region" description="Helical" evidence="1">
    <location>
        <begin position="116"/>
        <end position="135"/>
    </location>
</feature>
<evidence type="ECO:0000313" key="2">
    <source>
        <dbReference type="EMBL" id="EOT43756.1"/>
    </source>
</evidence>
<protein>
    <recommendedName>
        <fullName evidence="4">ABC transporter permease</fullName>
    </recommendedName>
</protein>
<gene>
    <name evidence="2" type="ORF">OMK_00314</name>
</gene>